<sequence>MCVDEDIRQFKYEVEEATCSGSIPRRTPTVGSPTDSAVPLLSAQIGLQFYTKSKKPNSVIGTAVSWFGGATGATSAGSGLSIDEGTSWRNGN</sequence>
<proteinExistence type="predicted"/>
<dbReference type="STRING" id="31234.E3NS76"/>
<gene>
    <name evidence="2" type="ORF">CRE_07938</name>
</gene>
<dbReference type="HOGENOM" id="CLU_2415382_0_0_1"/>
<accession>E3NS76</accession>
<feature type="region of interest" description="Disordered" evidence="1">
    <location>
        <begin position="73"/>
        <end position="92"/>
    </location>
</feature>
<dbReference type="Proteomes" id="UP000008281">
    <property type="component" value="Unassembled WGS sequence"/>
</dbReference>
<evidence type="ECO:0000256" key="1">
    <source>
        <dbReference type="SAM" id="MobiDB-lite"/>
    </source>
</evidence>
<organism evidence="3">
    <name type="scientific">Caenorhabditis remanei</name>
    <name type="common">Caenorhabditis vulgaris</name>
    <dbReference type="NCBI Taxonomy" id="31234"/>
    <lineage>
        <taxon>Eukaryota</taxon>
        <taxon>Metazoa</taxon>
        <taxon>Ecdysozoa</taxon>
        <taxon>Nematoda</taxon>
        <taxon>Chromadorea</taxon>
        <taxon>Rhabditida</taxon>
        <taxon>Rhabditina</taxon>
        <taxon>Rhabditomorpha</taxon>
        <taxon>Rhabditoidea</taxon>
        <taxon>Rhabditidae</taxon>
        <taxon>Peloderinae</taxon>
        <taxon>Caenorhabditis</taxon>
    </lineage>
</organism>
<evidence type="ECO:0000313" key="2">
    <source>
        <dbReference type="EMBL" id="EFO89475.1"/>
    </source>
</evidence>
<dbReference type="InParanoid" id="E3NS76"/>
<dbReference type="eggNOG" id="KOG4493">
    <property type="taxonomic scope" value="Eukaryota"/>
</dbReference>
<dbReference type="AlphaFoldDB" id="E3NS76"/>
<protein>
    <submittedName>
        <fullName evidence="2">Uncharacterized protein</fullName>
    </submittedName>
</protein>
<name>E3NS76_CAERE</name>
<dbReference type="OrthoDB" id="10259639at2759"/>
<reference evidence="2" key="1">
    <citation type="submission" date="2007-07" db="EMBL/GenBank/DDBJ databases">
        <title>PCAP assembly of the Caenorhabditis remanei genome.</title>
        <authorList>
            <consortium name="The Caenorhabditis remanei Sequencing Consortium"/>
            <person name="Wilson R.K."/>
        </authorList>
    </citation>
    <scope>NUCLEOTIDE SEQUENCE [LARGE SCALE GENOMIC DNA]</scope>
    <source>
        <strain evidence="2">PB4641</strain>
    </source>
</reference>
<evidence type="ECO:0000313" key="3">
    <source>
        <dbReference type="Proteomes" id="UP000008281"/>
    </source>
</evidence>
<keyword evidence="3" id="KW-1185">Reference proteome</keyword>
<dbReference type="EMBL" id="DS269897">
    <property type="protein sequence ID" value="EFO89475.1"/>
    <property type="molecule type" value="Genomic_DNA"/>
</dbReference>